<dbReference type="InterPro" id="IPR004401">
    <property type="entry name" value="YbaB/EbfC"/>
</dbReference>
<evidence type="ECO:0000313" key="2">
    <source>
        <dbReference type="Proteomes" id="UP001163203"/>
    </source>
</evidence>
<proteinExistence type="predicted"/>
<keyword evidence="2" id="KW-1185">Reference proteome</keyword>
<protein>
    <submittedName>
        <fullName evidence="1">YbaB/EbfC family nucleoid-associated protein</fullName>
    </submittedName>
</protein>
<reference evidence="1" key="1">
    <citation type="submission" date="2022-11" db="EMBL/GenBank/DDBJ databases">
        <authorList>
            <person name="Mo P."/>
        </authorList>
    </citation>
    <scope>NUCLEOTIDE SEQUENCE</scope>
    <source>
        <strain evidence="1">HUAS 11-8</strain>
    </source>
</reference>
<dbReference type="SUPFAM" id="SSF82607">
    <property type="entry name" value="YbaB-like"/>
    <property type="match status" value="1"/>
</dbReference>
<accession>A0ABY7B3C9</accession>
<dbReference type="RefSeq" id="WP_268756583.1">
    <property type="nucleotide sequence ID" value="NZ_CP113836.1"/>
</dbReference>
<organism evidence="1 2">
    <name type="scientific">Amycolatopsis cynarae</name>
    <dbReference type="NCBI Taxonomy" id="2995223"/>
    <lineage>
        <taxon>Bacteria</taxon>
        <taxon>Bacillati</taxon>
        <taxon>Actinomycetota</taxon>
        <taxon>Actinomycetes</taxon>
        <taxon>Pseudonocardiales</taxon>
        <taxon>Pseudonocardiaceae</taxon>
        <taxon>Amycolatopsis</taxon>
    </lineage>
</organism>
<sequence>MTITGSARRDGISVEVAPGGALRGLELTPDALRGGGPRLARSILALAREAAAQANERAKHVMAEELGGLGKDDLAALGLNQEASLTEAAEATTPDRWRV</sequence>
<dbReference type="InterPro" id="IPR036894">
    <property type="entry name" value="YbaB-like_sf"/>
</dbReference>
<dbReference type="EMBL" id="CP113836">
    <property type="protein sequence ID" value="WAL66449.1"/>
    <property type="molecule type" value="Genomic_DNA"/>
</dbReference>
<dbReference type="Gene3D" id="3.30.1310.10">
    <property type="entry name" value="Nucleoid-associated protein YbaB-like domain"/>
    <property type="match status" value="1"/>
</dbReference>
<dbReference type="Pfam" id="PF02575">
    <property type="entry name" value="YbaB_DNA_bd"/>
    <property type="match status" value="1"/>
</dbReference>
<name>A0ABY7B3C9_9PSEU</name>
<dbReference type="Proteomes" id="UP001163203">
    <property type="component" value="Chromosome"/>
</dbReference>
<evidence type="ECO:0000313" key="1">
    <source>
        <dbReference type="EMBL" id="WAL66449.1"/>
    </source>
</evidence>
<gene>
    <name evidence="1" type="ORF">ORV05_01090</name>
</gene>